<keyword evidence="1" id="KW-0862">Zinc</keyword>
<organism evidence="5 6">
    <name type="scientific">Pseudocohnilembus persalinus</name>
    <name type="common">Ciliate</name>
    <dbReference type="NCBI Taxonomy" id="266149"/>
    <lineage>
        <taxon>Eukaryota</taxon>
        <taxon>Sar</taxon>
        <taxon>Alveolata</taxon>
        <taxon>Ciliophora</taxon>
        <taxon>Intramacronucleata</taxon>
        <taxon>Oligohymenophorea</taxon>
        <taxon>Scuticociliatia</taxon>
        <taxon>Philasterida</taxon>
        <taxon>Pseudocohnilembidae</taxon>
        <taxon>Pseudocohnilembus</taxon>
    </lineage>
</organism>
<evidence type="ECO:0000313" key="6">
    <source>
        <dbReference type="Proteomes" id="UP000054937"/>
    </source>
</evidence>
<evidence type="ECO:0000259" key="4">
    <source>
        <dbReference type="PROSITE" id="PS50157"/>
    </source>
</evidence>
<sequence>MEKLLSQASSTNINTIDSQKNTEGVQNISTNGNQNNRKNENINKKELLRKELTSQQLEIYEKSKFKKSLICKICGKSYTQNSGIFHHLKDKHGEFKQEYIDQIYPQQEKVKRGRPKIKSPIKEQQVEFNLNNEKSKEIEQEKKKQVLKNIKNENKQNSNNSLEALIQKIKDEQEEGDFFEDLDLDFLQNDHIKMVLSLIIEYGEPNKQRKYNILYNQYDDMYPFQVEQNKLNYEDWPELMEQYNKIDNNLILAQQNLQIANKSDNQDIKTLTFEKFINYFVNCALGYIYDKKIYKEIAEYFGN</sequence>
<keyword evidence="6" id="KW-1185">Reference proteome</keyword>
<protein>
    <recommendedName>
        <fullName evidence="4">C2H2-type domain-containing protein</fullName>
    </recommendedName>
</protein>
<dbReference type="GO" id="GO:0008270">
    <property type="term" value="F:zinc ion binding"/>
    <property type="evidence" value="ECO:0007669"/>
    <property type="project" value="UniProtKB-KW"/>
</dbReference>
<feature type="coiled-coil region" evidence="2">
    <location>
        <begin position="136"/>
        <end position="175"/>
    </location>
</feature>
<evidence type="ECO:0000256" key="3">
    <source>
        <dbReference type="SAM" id="MobiDB-lite"/>
    </source>
</evidence>
<keyword evidence="1" id="KW-0479">Metal-binding</keyword>
<keyword evidence="2" id="KW-0175">Coiled coil</keyword>
<name>A0A0V0QMG4_PSEPJ</name>
<reference evidence="5 6" key="1">
    <citation type="journal article" date="2015" name="Sci. Rep.">
        <title>Genome of the facultative scuticociliatosis pathogen Pseudocohnilembus persalinus provides insight into its virulence through horizontal gene transfer.</title>
        <authorList>
            <person name="Xiong J."/>
            <person name="Wang G."/>
            <person name="Cheng J."/>
            <person name="Tian M."/>
            <person name="Pan X."/>
            <person name="Warren A."/>
            <person name="Jiang C."/>
            <person name="Yuan D."/>
            <person name="Miao W."/>
        </authorList>
    </citation>
    <scope>NUCLEOTIDE SEQUENCE [LARGE SCALE GENOMIC DNA]</scope>
    <source>
        <strain evidence="5">36N120E</strain>
    </source>
</reference>
<evidence type="ECO:0000256" key="1">
    <source>
        <dbReference type="PROSITE-ProRule" id="PRU00042"/>
    </source>
</evidence>
<accession>A0A0V0QMG4</accession>
<gene>
    <name evidence="5" type="ORF">PPERSA_02821</name>
</gene>
<evidence type="ECO:0000256" key="2">
    <source>
        <dbReference type="SAM" id="Coils"/>
    </source>
</evidence>
<dbReference type="PROSITE" id="PS50157">
    <property type="entry name" value="ZINC_FINGER_C2H2_2"/>
    <property type="match status" value="1"/>
</dbReference>
<dbReference type="InParanoid" id="A0A0V0QMG4"/>
<feature type="compositionally biased region" description="Polar residues" evidence="3">
    <location>
        <begin position="1"/>
        <end position="30"/>
    </location>
</feature>
<dbReference type="Proteomes" id="UP000054937">
    <property type="component" value="Unassembled WGS sequence"/>
</dbReference>
<comment type="caution">
    <text evidence="5">The sequence shown here is derived from an EMBL/GenBank/DDBJ whole genome shotgun (WGS) entry which is preliminary data.</text>
</comment>
<dbReference type="AlphaFoldDB" id="A0A0V0QMG4"/>
<dbReference type="EMBL" id="LDAU01000131">
    <property type="protein sequence ID" value="KRX03442.1"/>
    <property type="molecule type" value="Genomic_DNA"/>
</dbReference>
<dbReference type="OrthoDB" id="654211at2759"/>
<feature type="domain" description="C2H2-type" evidence="4">
    <location>
        <begin position="69"/>
        <end position="97"/>
    </location>
</feature>
<proteinExistence type="predicted"/>
<evidence type="ECO:0000313" key="5">
    <source>
        <dbReference type="EMBL" id="KRX03442.1"/>
    </source>
</evidence>
<dbReference type="PROSITE" id="PS00028">
    <property type="entry name" value="ZINC_FINGER_C2H2_1"/>
    <property type="match status" value="1"/>
</dbReference>
<dbReference type="InterPro" id="IPR013087">
    <property type="entry name" value="Znf_C2H2_type"/>
</dbReference>
<keyword evidence="1" id="KW-0863">Zinc-finger</keyword>
<feature type="region of interest" description="Disordered" evidence="3">
    <location>
        <begin position="1"/>
        <end position="43"/>
    </location>
</feature>